<dbReference type="Gene3D" id="2.30.40.10">
    <property type="entry name" value="Urease, subunit C, domain 1"/>
    <property type="match status" value="1"/>
</dbReference>
<dbReference type="InterPro" id="IPR032466">
    <property type="entry name" value="Metal_Hydrolase"/>
</dbReference>
<evidence type="ECO:0000256" key="2">
    <source>
        <dbReference type="ARBA" id="ARBA00022801"/>
    </source>
</evidence>
<dbReference type="InterPro" id="IPR050287">
    <property type="entry name" value="MTA/SAH_deaminase"/>
</dbReference>
<evidence type="ECO:0000259" key="3">
    <source>
        <dbReference type="Pfam" id="PF01979"/>
    </source>
</evidence>
<evidence type="ECO:0000313" key="4">
    <source>
        <dbReference type="EMBL" id="GLT16115.1"/>
    </source>
</evidence>
<dbReference type="Pfam" id="PF01979">
    <property type="entry name" value="Amidohydro_1"/>
    <property type="match status" value="1"/>
</dbReference>
<dbReference type="PANTHER" id="PTHR43794:SF11">
    <property type="entry name" value="AMIDOHYDROLASE-RELATED DOMAIN-CONTAINING PROTEIN"/>
    <property type="match status" value="1"/>
</dbReference>
<dbReference type="CDD" id="cd01298">
    <property type="entry name" value="ATZ_TRZ_like"/>
    <property type="match status" value="1"/>
</dbReference>
<accession>A0ABQ6EUA8</accession>
<name>A0ABQ6EUA8_9VIBR</name>
<dbReference type="NCBIfam" id="NF009059">
    <property type="entry name" value="PRK12393.1"/>
    <property type="match status" value="1"/>
</dbReference>
<dbReference type="SUPFAM" id="SSF51338">
    <property type="entry name" value="Composite domain of metallo-dependent hydrolases"/>
    <property type="match status" value="1"/>
</dbReference>
<dbReference type="InterPro" id="IPR011059">
    <property type="entry name" value="Metal-dep_hydrolase_composite"/>
</dbReference>
<keyword evidence="2" id="KW-0378">Hydrolase</keyword>
<evidence type="ECO:0000313" key="5">
    <source>
        <dbReference type="Proteomes" id="UP001157156"/>
    </source>
</evidence>
<reference evidence="5" key="1">
    <citation type="journal article" date="2019" name="Int. J. Syst. Evol. Microbiol.">
        <title>The Global Catalogue of Microorganisms (GCM) 10K type strain sequencing project: providing services to taxonomists for standard genome sequencing and annotation.</title>
        <authorList>
            <consortium name="The Broad Institute Genomics Platform"/>
            <consortium name="The Broad Institute Genome Sequencing Center for Infectious Disease"/>
            <person name="Wu L."/>
            <person name="Ma J."/>
        </authorList>
    </citation>
    <scope>NUCLEOTIDE SEQUENCE [LARGE SCALE GENOMIC DNA]</scope>
    <source>
        <strain evidence="5">NBRC 111146</strain>
    </source>
</reference>
<comment type="caution">
    <text evidence="4">The sequence shown here is derived from an EMBL/GenBank/DDBJ whole genome shotgun (WGS) entry which is preliminary data.</text>
</comment>
<sequence>MPWCWDIAHIMSKDSDGVTMKYLIKNAKGIVTEQSATDIRIEEGIITEIGSDLLLQKGEQLIDASQCVIYPGFVNTHHHLAQSILKGVPAGLNQPLGDWLASVPYQYWPKITPEIMYSAACLGFYDLIRSGVTTCADHHYLYHTNSSPELEAAVWQAAEDMGIRLVLCRGGATTKGTHKGLAKAGIIPESIELMLRRLDDSYSLYHQNTDIPMRQLVVAPTSLIHSSPTEDLKQLSSFARQRNLRLHSHLLEVEFDQQQSLAKYGKSAVDYAAECEWLGSDVWFAHLVQANEQDINILSETKTGISHCPTSNCRLGSGIASIIEMEQAGMNISIGVDGSASSESGSMLQELNLAWLLHRSTHGATSTSLENVVKWGTQNGASLLGLNKVGKIEVGFAADMVLYDLNQVRYQGIHSTLYAPILCGEPAYIKLSMINGNIVYQNESCLIDSERLMANAQSAFRDLLVRVNR</sequence>
<protein>
    <submittedName>
        <fullName evidence="4">8-oxoguanine deaminase</fullName>
    </submittedName>
</protein>
<dbReference type="SUPFAM" id="SSF51556">
    <property type="entry name" value="Metallo-dependent hydrolases"/>
    <property type="match status" value="1"/>
</dbReference>
<proteinExistence type="inferred from homology"/>
<dbReference type="InterPro" id="IPR006680">
    <property type="entry name" value="Amidohydro-rel"/>
</dbReference>
<evidence type="ECO:0000256" key="1">
    <source>
        <dbReference type="ARBA" id="ARBA00006745"/>
    </source>
</evidence>
<feature type="domain" description="Amidohydrolase-related" evidence="3">
    <location>
        <begin position="68"/>
        <end position="439"/>
    </location>
</feature>
<dbReference type="Proteomes" id="UP001157156">
    <property type="component" value="Unassembled WGS sequence"/>
</dbReference>
<comment type="similarity">
    <text evidence="1">Belongs to the metallo-dependent hydrolases superfamily. ATZ/TRZ family.</text>
</comment>
<dbReference type="PANTHER" id="PTHR43794">
    <property type="entry name" value="AMINOHYDROLASE SSNA-RELATED"/>
    <property type="match status" value="1"/>
</dbReference>
<dbReference type="EMBL" id="BSPV01000010">
    <property type="protein sequence ID" value="GLT16115.1"/>
    <property type="molecule type" value="Genomic_DNA"/>
</dbReference>
<organism evidence="4 5">
    <name type="scientific">Vibrio algivorus</name>
    <dbReference type="NCBI Taxonomy" id="1667024"/>
    <lineage>
        <taxon>Bacteria</taxon>
        <taxon>Pseudomonadati</taxon>
        <taxon>Pseudomonadota</taxon>
        <taxon>Gammaproteobacteria</taxon>
        <taxon>Vibrionales</taxon>
        <taxon>Vibrionaceae</taxon>
        <taxon>Vibrio</taxon>
    </lineage>
</organism>
<gene>
    <name evidence="4" type="ORF">GCM10007931_30900</name>
</gene>
<keyword evidence="5" id="KW-1185">Reference proteome</keyword>
<dbReference type="Gene3D" id="3.20.20.140">
    <property type="entry name" value="Metal-dependent hydrolases"/>
    <property type="match status" value="1"/>
</dbReference>